<comment type="caution">
    <text evidence="7">The sequence shown here is derived from an EMBL/GenBank/DDBJ whole genome shotgun (WGS) entry which is preliminary data.</text>
</comment>
<evidence type="ECO:0000256" key="1">
    <source>
        <dbReference type="ARBA" id="ARBA00004834"/>
    </source>
</evidence>
<keyword evidence="8" id="KW-1185">Reference proteome</keyword>
<dbReference type="InterPro" id="IPR023296">
    <property type="entry name" value="Glyco_hydro_beta-prop_sf"/>
</dbReference>
<evidence type="ECO:0000256" key="4">
    <source>
        <dbReference type="ARBA" id="ARBA00023295"/>
    </source>
</evidence>
<dbReference type="Gene3D" id="2.115.10.20">
    <property type="entry name" value="Glycosyl hydrolase domain, family 43"/>
    <property type="match status" value="1"/>
</dbReference>
<gene>
    <name evidence="7" type="ORF">ESW18_16440</name>
</gene>
<evidence type="ECO:0000313" key="8">
    <source>
        <dbReference type="Proteomes" id="UP000321927"/>
    </source>
</evidence>
<dbReference type="SUPFAM" id="SSF75005">
    <property type="entry name" value="Arabinanase/levansucrase/invertase"/>
    <property type="match status" value="1"/>
</dbReference>
<evidence type="ECO:0000256" key="2">
    <source>
        <dbReference type="ARBA" id="ARBA00009865"/>
    </source>
</evidence>
<dbReference type="EMBL" id="VORV01000012">
    <property type="protein sequence ID" value="TXD76337.1"/>
    <property type="molecule type" value="Genomic_DNA"/>
</dbReference>
<evidence type="ECO:0000256" key="5">
    <source>
        <dbReference type="RuleBase" id="RU361187"/>
    </source>
</evidence>
<dbReference type="InterPro" id="IPR050727">
    <property type="entry name" value="GH43_arabinanases"/>
</dbReference>
<comment type="pathway">
    <text evidence="1">Glycan metabolism; L-arabinan degradation.</text>
</comment>
<dbReference type="PANTHER" id="PTHR43301:SF3">
    <property type="entry name" value="ARABINAN ENDO-1,5-ALPHA-L-ARABINOSIDASE A-RELATED"/>
    <property type="match status" value="1"/>
</dbReference>
<keyword evidence="4 5" id="KW-0326">Glycosidase</keyword>
<dbReference type="PANTHER" id="PTHR43301">
    <property type="entry name" value="ARABINAN ENDO-1,5-ALPHA-L-ARABINOSIDASE"/>
    <property type="match status" value="1"/>
</dbReference>
<dbReference type="InterPro" id="IPR006710">
    <property type="entry name" value="Glyco_hydro_43"/>
</dbReference>
<dbReference type="PROSITE" id="PS51257">
    <property type="entry name" value="PROKAR_LIPOPROTEIN"/>
    <property type="match status" value="1"/>
</dbReference>
<evidence type="ECO:0000313" key="7">
    <source>
        <dbReference type="EMBL" id="TXD76337.1"/>
    </source>
</evidence>
<comment type="similarity">
    <text evidence="2 5">Belongs to the glycosyl hydrolase 43 family.</text>
</comment>
<evidence type="ECO:0000256" key="3">
    <source>
        <dbReference type="ARBA" id="ARBA00022801"/>
    </source>
</evidence>
<reference evidence="7 8" key="1">
    <citation type="submission" date="2019-08" db="EMBL/GenBank/DDBJ databases">
        <title>Genome of Algoriphagus ratkowskyi IC026.</title>
        <authorList>
            <person name="Bowman J.P."/>
        </authorList>
    </citation>
    <scope>NUCLEOTIDE SEQUENCE [LARGE SCALE GENOMIC DNA]</scope>
    <source>
        <strain evidence="7 8">IC026</strain>
    </source>
</reference>
<evidence type="ECO:0000256" key="6">
    <source>
        <dbReference type="SAM" id="MobiDB-lite"/>
    </source>
</evidence>
<keyword evidence="3 5" id="KW-0378">Hydrolase</keyword>
<feature type="region of interest" description="Disordered" evidence="6">
    <location>
        <begin position="307"/>
        <end position="326"/>
    </location>
</feature>
<proteinExistence type="inferred from homology"/>
<dbReference type="Pfam" id="PF04616">
    <property type="entry name" value="Glyco_hydro_43"/>
    <property type="match status" value="1"/>
</dbReference>
<name>A0ABY3HK17_9BACT</name>
<dbReference type="Proteomes" id="UP000321927">
    <property type="component" value="Unassembled WGS sequence"/>
</dbReference>
<sequence>MKFLKLLIRKYYTMKGSFVWIILAFITAIACQPKVNQVSELATAEPRIQFTYQDITGIGKDSFYNRRDNSDVIKVGDKYYVWYTRMDSPVTAGYWGTIWYATSEDEGYTWTEQSMALGLGDEDSFDGHSVFTPNILVHEGKYYLYYTGVKLTPGNANKEFENNSTTDITAIGLAVSDSPDGPFERMNSEPVLEVSADSAAFDSFRIDDASLLLKGGKTWLYYKGRCILDGKQGPSRTKMSVAFADNPEGPFTKHDGPLLDKSHEVLIWMKDGGVASLASISSTIIFAVDGLQFSVLQDSKSNLPQAPGLYRPDLEDGNKAGETPGWGIAMRSKKGEAYLVRFEMK</sequence>
<organism evidence="7 8">
    <name type="scientific">Algoriphagus ratkowskyi</name>
    <dbReference type="NCBI Taxonomy" id="57028"/>
    <lineage>
        <taxon>Bacteria</taxon>
        <taxon>Pseudomonadati</taxon>
        <taxon>Bacteroidota</taxon>
        <taxon>Cytophagia</taxon>
        <taxon>Cytophagales</taxon>
        <taxon>Cyclobacteriaceae</taxon>
        <taxon>Algoriphagus</taxon>
    </lineage>
</organism>
<protein>
    <submittedName>
        <fullName evidence="7">Family 43 glycosylhydrolase</fullName>
    </submittedName>
</protein>
<accession>A0ABY3HK17</accession>